<keyword evidence="12" id="KW-1185">Reference proteome</keyword>
<evidence type="ECO:0000256" key="2">
    <source>
        <dbReference type="ARBA" id="ARBA00012438"/>
    </source>
</evidence>
<dbReference type="Gene3D" id="3.30.565.10">
    <property type="entry name" value="Histidine kinase-like ATPase, C-terminal domain"/>
    <property type="match status" value="1"/>
</dbReference>
<keyword evidence="9" id="KW-0175">Coiled coil</keyword>
<dbReference type="Pfam" id="PF02518">
    <property type="entry name" value="HATPase_c"/>
    <property type="match status" value="1"/>
</dbReference>
<dbReference type="EMBL" id="BNDS01000010">
    <property type="protein sequence ID" value="GHH99099.1"/>
    <property type="molecule type" value="Genomic_DNA"/>
</dbReference>
<proteinExistence type="predicted"/>
<reference evidence="11 12" key="1">
    <citation type="journal article" date="2022" name="Int. J. Syst. Evol. Microbiol.">
        <title>Neobacillus kokaensis sp. nov., isolated from soil.</title>
        <authorList>
            <person name="Yuki K."/>
            <person name="Matsubara H."/>
            <person name="Yamaguchi S."/>
        </authorList>
    </citation>
    <scope>NUCLEOTIDE SEQUENCE [LARGE SCALE GENOMIC DNA]</scope>
    <source>
        <strain evidence="11 12">LOB 377</strain>
    </source>
</reference>
<dbReference type="Proteomes" id="UP000637074">
    <property type="component" value="Unassembled WGS sequence"/>
</dbReference>
<evidence type="ECO:0000256" key="5">
    <source>
        <dbReference type="ARBA" id="ARBA00022741"/>
    </source>
</evidence>
<dbReference type="PANTHER" id="PTHR43065:SF46">
    <property type="entry name" value="C4-DICARBOXYLATE TRANSPORT SENSOR PROTEIN DCTB"/>
    <property type="match status" value="1"/>
</dbReference>
<keyword evidence="7" id="KW-0067">ATP-binding</keyword>
<dbReference type="InterPro" id="IPR003661">
    <property type="entry name" value="HisK_dim/P_dom"/>
</dbReference>
<dbReference type="PROSITE" id="PS50109">
    <property type="entry name" value="HIS_KIN"/>
    <property type="match status" value="1"/>
</dbReference>
<dbReference type="InterPro" id="IPR036890">
    <property type="entry name" value="HATPase_C_sf"/>
</dbReference>
<evidence type="ECO:0000313" key="12">
    <source>
        <dbReference type="Proteomes" id="UP000637074"/>
    </source>
</evidence>
<dbReference type="CDD" id="cd00082">
    <property type="entry name" value="HisKA"/>
    <property type="match status" value="1"/>
</dbReference>
<keyword evidence="5" id="KW-0547">Nucleotide-binding</keyword>
<feature type="coiled-coil region" evidence="9">
    <location>
        <begin position="9"/>
        <end position="40"/>
    </location>
</feature>
<evidence type="ECO:0000313" key="11">
    <source>
        <dbReference type="EMBL" id="GHH99099.1"/>
    </source>
</evidence>
<dbReference type="PRINTS" id="PR00344">
    <property type="entry name" value="BCTRLSENSOR"/>
</dbReference>
<evidence type="ECO:0000259" key="10">
    <source>
        <dbReference type="PROSITE" id="PS50109"/>
    </source>
</evidence>
<dbReference type="PANTHER" id="PTHR43065">
    <property type="entry name" value="SENSOR HISTIDINE KINASE"/>
    <property type="match status" value="1"/>
</dbReference>
<dbReference type="RefSeq" id="WP_191273536.1">
    <property type="nucleotide sequence ID" value="NZ_BNDS01000010.1"/>
</dbReference>
<dbReference type="SMART" id="SM00387">
    <property type="entry name" value="HATPase_c"/>
    <property type="match status" value="1"/>
</dbReference>
<dbReference type="InterPro" id="IPR004358">
    <property type="entry name" value="Sig_transdc_His_kin-like_C"/>
</dbReference>
<comment type="catalytic activity">
    <reaction evidence="1">
        <text>ATP + protein L-histidine = ADP + protein N-phospho-L-histidine.</text>
        <dbReference type="EC" id="2.7.13.3"/>
    </reaction>
</comment>
<evidence type="ECO:0000256" key="7">
    <source>
        <dbReference type="ARBA" id="ARBA00022840"/>
    </source>
</evidence>
<organism evidence="11 12">
    <name type="scientific">Neobacillus kokaensis</name>
    <dbReference type="NCBI Taxonomy" id="2759023"/>
    <lineage>
        <taxon>Bacteria</taxon>
        <taxon>Bacillati</taxon>
        <taxon>Bacillota</taxon>
        <taxon>Bacilli</taxon>
        <taxon>Bacillales</taxon>
        <taxon>Bacillaceae</taxon>
        <taxon>Neobacillus</taxon>
    </lineage>
</organism>
<name>A0ABQ3N3A2_9BACI</name>
<dbReference type="InterPro" id="IPR003594">
    <property type="entry name" value="HATPase_dom"/>
</dbReference>
<evidence type="ECO:0000256" key="1">
    <source>
        <dbReference type="ARBA" id="ARBA00000085"/>
    </source>
</evidence>
<evidence type="ECO:0000256" key="8">
    <source>
        <dbReference type="ARBA" id="ARBA00023012"/>
    </source>
</evidence>
<feature type="domain" description="Histidine kinase" evidence="10">
    <location>
        <begin position="56"/>
        <end position="268"/>
    </location>
</feature>
<sequence>MNIQNEIDYRALAEKYEEVNRLLEQRIQEEIEKNREKEKMLIQHARLAAMGEMMSCISHQWRQPLNGLLLLVEDVRDALEFGEINESYIDRFTRESIIIIKHMSQTINDFRKFYKPNFEKNSFSVGDAIEEALSIFSQSLKNHGIAVEFENRGQQIAYGYPNEFSQVVLNILANARDAFVLKEISNRKITIKIKETKDFINAEFTDNAGGIEPALIDKVFDVHFTTKPHGSGLGLYMTKMILEKMNGSVSIKNQAGGACFSLSVPRVLQSPSDLVE</sequence>
<dbReference type="SUPFAM" id="SSF47384">
    <property type="entry name" value="Homodimeric domain of signal transducing histidine kinase"/>
    <property type="match status" value="1"/>
</dbReference>
<dbReference type="SUPFAM" id="SSF55874">
    <property type="entry name" value="ATPase domain of HSP90 chaperone/DNA topoisomerase II/histidine kinase"/>
    <property type="match status" value="1"/>
</dbReference>
<evidence type="ECO:0000256" key="6">
    <source>
        <dbReference type="ARBA" id="ARBA00022777"/>
    </source>
</evidence>
<keyword evidence="3" id="KW-0597">Phosphoprotein</keyword>
<dbReference type="InterPro" id="IPR036097">
    <property type="entry name" value="HisK_dim/P_sf"/>
</dbReference>
<dbReference type="Gene3D" id="1.10.287.130">
    <property type="match status" value="1"/>
</dbReference>
<evidence type="ECO:0000256" key="9">
    <source>
        <dbReference type="SAM" id="Coils"/>
    </source>
</evidence>
<dbReference type="InterPro" id="IPR005467">
    <property type="entry name" value="His_kinase_dom"/>
</dbReference>
<keyword evidence="4" id="KW-0808">Transferase</keyword>
<gene>
    <name evidence="11" type="ORF">AM1BK_26420</name>
</gene>
<evidence type="ECO:0000256" key="3">
    <source>
        <dbReference type="ARBA" id="ARBA00022553"/>
    </source>
</evidence>
<keyword evidence="6" id="KW-0418">Kinase</keyword>
<dbReference type="EC" id="2.7.13.3" evidence="2"/>
<comment type="caution">
    <text evidence="11">The sequence shown here is derived from an EMBL/GenBank/DDBJ whole genome shotgun (WGS) entry which is preliminary data.</text>
</comment>
<protein>
    <recommendedName>
        <fullName evidence="2">histidine kinase</fullName>
        <ecNumber evidence="2">2.7.13.3</ecNumber>
    </recommendedName>
</protein>
<keyword evidence="8" id="KW-0902">Two-component regulatory system</keyword>
<evidence type="ECO:0000256" key="4">
    <source>
        <dbReference type="ARBA" id="ARBA00022679"/>
    </source>
</evidence>
<accession>A0ABQ3N3A2</accession>